<dbReference type="InterPro" id="IPR033985">
    <property type="entry name" value="SusD-like_N"/>
</dbReference>
<protein>
    <submittedName>
        <fullName evidence="8">RagB/SusD family nutrient uptake outer membrane protein</fullName>
    </submittedName>
</protein>
<dbReference type="PROSITE" id="PS51257">
    <property type="entry name" value="PROKAR_LIPOPROTEIN"/>
    <property type="match status" value="1"/>
</dbReference>
<evidence type="ECO:0000259" key="6">
    <source>
        <dbReference type="Pfam" id="PF07980"/>
    </source>
</evidence>
<evidence type="ECO:0000256" key="2">
    <source>
        <dbReference type="ARBA" id="ARBA00006275"/>
    </source>
</evidence>
<comment type="similarity">
    <text evidence="2">Belongs to the SusD family.</text>
</comment>
<dbReference type="Pfam" id="PF07980">
    <property type="entry name" value="SusD_RagB"/>
    <property type="match status" value="1"/>
</dbReference>
<dbReference type="SUPFAM" id="SSF48452">
    <property type="entry name" value="TPR-like"/>
    <property type="match status" value="1"/>
</dbReference>
<keyword evidence="5" id="KW-0998">Cell outer membrane</keyword>
<evidence type="ECO:0000313" key="8">
    <source>
        <dbReference type="EMBL" id="MFD1630137.1"/>
    </source>
</evidence>
<dbReference type="Proteomes" id="UP001597118">
    <property type="component" value="Unassembled WGS sequence"/>
</dbReference>
<dbReference type="Pfam" id="PF14322">
    <property type="entry name" value="SusD-like_3"/>
    <property type="match status" value="1"/>
</dbReference>
<dbReference type="CDD" id="cd08977">
    <property type="entry name" value="SusD"/>
    <property type="match status" value="1"/>
</dbReference>
<dbReference type="InterPro" id="IPR011990">
    <property type="entry name" value="TPR-like_helical_dom_sf"/>
</dbReference>
<evidence type="ECO:0000256" key="3">
    <source>
        <dbReference type="ARBA" id="ARBA00022729"/>
    </source>
</evidence>
<keyword evidence="4" id="KW-0472">Membrane</keyword>
<proteinExistence type="inferred from homology"/>
<name>A0ABW4IDQ6_9SPHI</name>
<keyword evidence="9" id="KW-1185">Reference proteome</keyword>
<accession>A0ABW4IDQ6</accession>
<dbReference type="EMBL" id="JBHUDG010000015">
    <property type="protein sequence ID" value="MFD1630137.1"/>
    <property type="molecule type" value="Genomic_DNA"/>
</dbReference>
<dbReference type="RefSeq" id="WP_379662514.1">
    <property type="nucleotide sequence ID" value="NZ_JBHUDG010000015.1"/>
</dbReference>
<keyword evidence="3" id="KW-0732">Signal</keyword>
<comment type="subcellular location">
    <subcellularLocation>
        <location evidence="1">Cell outer membrane</location>
    </subcellularLocation>
</comment>
<reference evidence="9" key="1">
    <citation type="journal article" date="2019" name="Int. J. Syst. Evol. Microbiol.">
        <title>The Global Catalogue of Microorganisms (GCM) 10K type strain sequencing project: providing services to taxonomists for standard genome sequencing and annotation.</title>
        <authorList>
            <consortium name="The Broad Institute Genomics Platform"/>
            <consortium name="The Broad Institute Genome Sequencing Center for Infectious Disease"/>
            <person name="Wu L."/>
            <person name="Ma J."/>
        </authorList>
    </citation>
    <scope>NUCLEOTIDE SEQUENCE [LARGE SCALE GENOMIC DNA]</scope>
    <source>
        <strain evidence="9">CCUG 53762</strain>
    </source>
</reference>
<evidence type="ECO:0000313" key="9">
    <source>
        <dbReference type="Proteomes" id="UP001597118"/>
    </source>
</evidence>
<evidence type="ECO:0000256" key="4">
    <source>
        <dbReference type="ARBA" id="ARBA00023136"/>
    </source>
</evidence>
<feature type="domain" description="SusD-like N-terminal" evidence="7">
    <location>
        <begin position="48"/>
        <end position="220"/>
    </location>
</feature>
<comment type="caution">
    <text evidence="8">The sequence shown here is derived from an EMBL/GenBank/DDBJ whole genome shotgun (WGS) entry which is preliminary data.</text>
</comment>
<evidence type="ECO:0000256" key="5">
    <source>
        <dbReference type="ARBA" id="ARBA00023237"/>
    </source>
</evidence>
<organism evidence="8 9">
    <name type="scientific">Pseudopedobacter beijingensis</name>
    <dbReference type="NCBI Taxonomy" id="1207056"/>
    <lineage>
        <taxon>Bacteria</taxon>
        <taxon>Pseudomonadati</taxon>
        <taxon>Bacteroidota</taxon>
        <taxon>Sphingobacteriia</taxon>
        <taxon>Sphingobacteriales</taxon>
        <taxon>Sphingobacteriaceae</taxon>
        <taxon>Pseudopedobacter</taxon>
    </lineage>
</organism>
<evidence type="ECO:0000259" key="7">
    <source>
        <dbReference type="Pfam" id="PF14322"/>
    </source>
</evidence>
<feature type="domain" description="RagB/SusD" evidence="6">
    <location>
        <begin position="259"/>
        <end position="535"/>
    </location>
</feature>
<evidence type="ECO:0000256" key="1">
    <source>
        <dbReference type="ARBA" id="ARBA00004442"/>
    </source>
</evidence>
<sequence>MKHFVLIFLSIVFLLVSSCKDPLQITDPNWLEEESFYKNEKEAFLGLVGVYDAFQARGLMGKSYREFDIITDNATYRSGAEWRAIESDIHISSDARIARFWTDYYVIINRANRMIDKVSVMPDDLFKSQSKSRILAEAAFLRAYAYYDLTAIWGNVPFYTKTKERSDAAEAATFKKDIYAWIINDLKTFVIPNLPKIVPLSERGRIPKAAAEALLGKYYLTEENWSKAAEIFFGIIDSKQYELYPDYAELFTEKGEFSKESLFEINFTGKGIDTGEGFSTRIDTTLALTWPSQQIIPIADLVDSYLCTDGKPIVADYSPNGYGAKSPGYVSGSNNVNTNTTRFKDRDPRLRASIYTFMDKRPSGVRLWNYNNVGDFAIKKYSIISSQQYENGGPQNYYVIRYADVLLMYAEAKNEELAIPDQSIYDAVNEIRNRLKTMALYPAGLTKEQMRKRIRDERRWEFAFEHQRFFDLKRWKDDQGNPLLLTLPPASFPADNEGVFRKRASIPRVYTWPYPQEEMDGGNRALQAQGQNQGYY</sequence>
<dbReference type="InterPro" id="IPR012944">
    <property type="entry name" value="SusD_RagB_dom"/>
</dbReference>
<dbReference type="Gene3D" id="1.25.40.390">
    <property type="match status" value="1"/>
</dbReference>
<gene>
    <name evidence="8" type="ORF">ACFSAH_09620</name>
</gene>